<keyword evidence="2" id="KW-0472">Membrane</keyword>
<keyword evidence="1" id="KW-0175">Coiled coil</keyword>
<dbReference type="Pfam" id="PF13807">
    <property type="entry name" value="GNVR"/>
    <property type="match status" value="1"/>
</dbReference>
<feature type="transmembrane region" description="Helical" evidence="2">
    <location>
        <begin position="148"/>
        <end position="167"/>
    </location>
</feature>
<dbReference type="GO" id="GO:0005886">
    <property type="term" value="C:plasma membrane"/>
    <property type="evidence" value="ECO:0007669"/>
    <property type="project" value="TreeGrafter"/>
</dbReference>
<reference evidence="4" key="1">
    <citation type="submission" date="2018-05" db="EMBL/GenBank/DDBJ databases">
        <authorList>
            <person name="Lanie J.A."/>
            <person name="Ng W.-L."/>
            <person name="Kazmierczak K.M."/>
            <person name="Andrzejewski T.M."/>
            <person name="Davidsen T.M."/>
            <person name="Wayne K.J."/>
            <person name="Tettelin H."/>
            <person name="Glass J.I."/>
            <person name="Rusch D."/>
            <person name="Podicherti R."/>
            <person name="Tsui H.-C.T."/>
            <person name="Winkler M.E."/>
        </authorList>
    </citation>
    <scope>NUCLEOTIDE SEQUENCE</scope>
</reference>
<name>A0A381UMJ7_9ZZZZ</name>
<dbReference type="InterPro" id="IPR032807">
    <property type="entry name" value="GNVR"/>
</dbReference>
<evidence type="ECO:0000259" key="3">
    <source>
        <dbReference type="Pfam" id="PF13807"/>
    </source>
</evidence>
<dbReference type="PANTHER" id="PTHR32309">
    <property type="entry name" value="TYROSINE-PROTEIN KINASE"/>
    <property type="match status" value="1"/>
</dbReference>
<protein>
    <recommendedName>
        <fullName evidence="3">Tyrosine-protein kinase G-rich domain-containing protein</fullName>
    </recommendedName>
</protein>
<keyword evidence="2" id="KW-1133">Transmembrane helix</keyword>
<evidence type="ECO:0000313" key="4">
    <source>
        <dbReference type="EMBL" id="SVA29330.1"/>
    </source>
</evidence>
<dbReference type="InterPro" id="IPR050445">
    <property type="entry name" value="Bact_polysacc_biosynth/exp"/>
</dbReference>
<proteinExistence type="predicted"/>
<feature type="domain" description="Tyrosine-protein kinase G-rich" evidence="3">
    <location>
        <begin position="96"/>
        <end position="169"/>
    </location>
</feature>
<dbReference type="AlphaFoldDB" id="A0A381UMJ7"/>
<feature type="coiled-coil region" evidence="1">
    <location>
        <begin position="47"/>
        <end position="74"/>
    </location>
</feature>
<dbReference type="EMBL" id="UINC01006737">
    <property type="protein sequence ID" value="SVA29330.1"/>
    <property type="molecule type" value="Genomic_DNA"/>
</dbReference>
<organism evidence="4">
    <name type="scientific">marine metagenome</name>
    <dbReference type="NCBI Taxonomy" id="408172"/>
    <lineage>
        <taxon>unclassified sequences</taxon>
        <taxon>metagenomes</taxon>
        <taxon>ecological metagenomes</taxon>
    </lineage>
</organism>
<accession>A0A381UMJ7</accession>
<keyword evidence="2" id="KW-0812">Transmembrane</keyword>
<gene>
    <name evidence="4" type="ORF">METZ01_LOCUS82184</name>
</gene>
<evidence type="ECO:0000256" key="1">
    <source>
        <dbReference type="SAM" id="Coils"/>
    </source>
</evidence>
<evidence type="ECO:0000256" key="2">
    <source>
        <dbReference type="SAM" id="Phobius"/>
    </source>
</evidence>
<dbReference type="PANTHER" id="PTHR32309:SF13">
    <property type="entry name" value="FERRIC ENTEROBACTIN TRANSPORT PROTEIN FEPE"/>
    <property type="match status" value="1"/>
</dbReference>
<dbReference type="GO" id="GO:0004713">
    <property type="term" value="F:protein tyrosine kinase activity"/>
    <property type="evidence" value="ECO:0007669"/>
    <property type="project" value="TreeGrafter"/>
</dbReference>
<sequence>MNDLISIKEDITGLITVSVLMEEPQLAADVANYISDFVKKFISYEQHREAKRNLEFVEKQTKKAKNNLTQSEQNWIEFKKEVPQSVTAELRMQEQRLNSNIDENKAVYITLLQQLEIAKIDEAKENLLVNILDIAEPAVEKSKPMRTFITLFMMFLGLCASVGYLLLKELRNI</sequence>